<dbReference type="InterPro" id="IPR017901">
    <property type="entry name" value="C-CAP_CF_C-like"/>
</dbReference>
<reference evidence="8" key="4">
    <citation type="submission" date="2025-09" db="UniProtKB">
        <authorList>
            <consortium name="Ensembl"/>
        </authorList>
    </citation>
    <scope>IDENTIFICATION</scope>
</reference>
<dbReference type="AlphaFoldDB" id="F6TLP7"/>
<evidence type="ECO:0000256" key="3">
    <source>
        <dbReference type="ARBA" id="ARBA00008848"/>
    </source>
</evidence>
<comment type="subcellular location">
    <subcellularLocation>
        <location evidence="1">Cytoplasm</location>
        <location evidence="1">Cytoskeleton</location>
        <location evidence="1">Microtubule organizing center</location>
        <location evidence="1">Centrosome</location>
    </subcellularLocation>
    <subcellularLocation>
        <location evidence="2">Cytoplasm</location>
        <location evidence="2">Cytoskeleton</location>
        <location evidence="2">Spindle pole</location>
    </subcellularLocation>
</comment>
<dbReference type="SMART" id="SM00673">
    <property type="entry name" value="CARP"/>
    <property type="match status" value="2"/>
</dbReference>
<dbReference type="InterPro" id="IPR039589">
    <property type="entry name" value="TBCC1"/>
</dbReference>
<organism evidence="8 9">
    <name type="scientific">Ciona intestinalis</name>
    <name type="common">Transparent sea squirt</name>
    <name type="synonym">Ascidia intestinalis</name>
    <dbReference type="NCBI Taxonomy" id="7719"/>
    <lineage>
        <taxon>Eukaryota</taxon>
        <taxon>Metazoa</taxon>
        <taxon>Chordata</taxon>
        <taxon>Tunicata</taxon>
        <taxon>Ascidiacea</taxon>
        <taxon>Phlebobranchia</taxon>
        <taxon>Cionidae</taxon>
        <taxon>Ciona</taxon>
    </lineage>
</organism>
<keyword evidence="5" id="KW-0963">Cytoplasm</keyword>
<proteinExistence type="inferred from homology"/>
<dbReference type="PROSITE" id="PS51329">
    <property type="entry name" value="C_CAP_COFACTOR_C"/>
    <property type="match status" value="1"/>
</dbReference>
<dbReference type="FunCoup" id="F6TLP7">
    <property type="interactions" value="64"/>
</dbReference>
<dbReference type="InterPro" id="IPR006599">
    <property type="entry name" value="CARP_motif"/>
</dbReference>
<evidence type="ECO:0000313" key="8">
    <source>
        <dbReference type="Ensembl" id="ENSCINP00000019151.3"/>
    </source>
</evidence>
<dbReference type="GO" id="GO:0031616">
    <property type="term" value="C:spindle pole centrosome"/>
    <property type="evidence" value="ECO:0000318"/>
    <property type="project" value="GO_Central"/>
</dbReference>
<evidence type="ECO:0000256" key="6">
    <source>
        <dbReference type="ARBA" id="ARBA00023212"/>
    </source>
</evidence>
<dbReference type="InterPro" id="IPR016098">
    <property type="entry name" value="CAP/MinC_C"/>
</dbReference>
<evidence type="ECO:0000313" key="9">
    <source>
        <dbReference type="Proteomes" id="UP000008144"/>
    </source>
</evidence>
<feature type="domain" description="C-CAP/cofactor C-like" evidence="7">
    <location>
        <begin position="297"/>
        <end position="437"/>
    </location>
</feature>
<dbReference type="STRING" id="7719.ENSCINP00000019151"/>
<reference evidence="8" key="2">
    <citation type="journal article" date="2008" name="Genome Biol.">
        <title>Improved genome assembly and evidence-based global gene model set for the chordate Ciona intestinalis: new insight into intron and operon populations.</title>
        <authorList>
            <person name="Satou Y."/>
            <person name="Mineta K."/>
            <person name="Ogasawara M."/>
            <person name="Sasakura Y."/>
            <person name="Shoguchi E."/>
            <person name="Ueno K."/>
            <person name="Yamada L."/>
            <person name="Matsumoto J."/>
            <person name="Wasserscheid J."/>
            <person name="Dewar K."/>
            <person name="Wiley G.B."/>
            <person name="Macmil S.L."/>
            <person name="Roe B.A."/>
            <person name="Zeller R.W."/>
            <person name="Hastings K.E."/>
            <person name="Lemaire P."/>
            <person name="Lindquist E."/>
            <person name="Endo T."/>
            <person name="Hotta K."/>
            <person name="Inaba K."/>
        </authorList>
    </citation>
    <scope>NUCLEOTIDE SEQUENCE [LARGE SCALE GENOMIC DNA]</scope>
    <source>
        <strain evidence="8">wild type</strain>
    </source>
</reference>
<evidence type="ECO:0000256" key="4">
    <source>
        <dbReference type="ARBA" id="ARBA00017559"/>
    </source>
</evidence>
<evidence type="ECO:0000256" key="5">
    <source>
        <dbReference type="ARBA" id="ARBA00022490"/>
    </source>
</evidence>
<name>F6TLP7_CIOIN</name>
<protein>
    <recommendedName>
        <fullName evidence="4">TBCC domain-containing protein 1</fullName>
    </recommendedName>
</protein>
<dbReference type="Ensembl" id="ENSCINT00000019151.3">
    <property type="protein sequence ID" value="ENSCINP00000019151.3"/>
    <property type="gene ID" value="ENSCING00000009415.3"/>
</dbReference>
<dbReference type="HOGENOM" id="CLU_016712_1_1_1"/>
<dbReference type="GeneTree" id="ENSGT00470000042284"/>
<dbReference type="InterPro" id="IPR036223">
    <property type="entry name" value="CAP_C_sf"/>
</dbReference>
<dbReference type="PANTHER" id="PTHR16052">
    <property type="entry name" value="TBCC DOMAIN-CONTAINING PROTEIN 1"/>
    <property type="match status" value="1"/>
</dbReference>
<dbReference type="InParanoid" id="F6TLP7"/>
<evidence type="ECO:0000256" key="2">
    <source>
        <dbReference type="ARBA" id="ARBA00004647"/>
    </source>
</evidence>
<dbReference type="OMA" id="VPNAWDQ"/>
<dbReference type="PANTHER" id="PTHR16052:SF0">
    <property type="entry name" value="TBCC DOMAIN-CONTAINING PROTEIN 1"/>
    <property type="match status" value="1"/>
</dbReference>
<comment type="similarity">
    <text evidence="3">Belongs to the TBCC family.</text>
</comment>
<evidence type="ECO:0000256" key="1">
    <source>
        <dbReference type="ARBA" id="ARBA00004300"/>
    </source>
</evidence>
<dbReference type="GO" id="GO:0051684">
    <property type="term" value="P:maintenance of Golgi location"/>
    <property type="evidence" value="ECO:0000318"/>
    <property type="project" value="GO_Central"/>
</dbReference>
<dbReference type="InterPro" id="IPR012945">
    <property type="entry name" value="Tubulin-bd_cofactor_C_dom"/>
</dbReference>
<sequence length="566" mass="63713">LNMVDACLWLNPDIFYHGVVYAHSKLSIPYLKKVITYAKSKGINGGYPQLSWSIWKHMAVNKMLLAEDLAWSYFEMFLTLRDVTADERIQQAELEQQSIEAGDSLSYRQRVSVPTLQFVLFLYIQQSNKMSLRKSVMVDEWPGYSPRSVDGLSGKSDGSSNLDEQKHNTFIQANLSQILELLSEGFKAEISVESTLHADVVKALGFIVQGKLPKQAAVSSIYDIAVKHRVQAKSGFMKTSGNFSIRTFESWFQTSLSQNPYGLSSCITGGVKLRWVTATLKNQEQTRKKPRIVTNSPSAPSGHKIVFFTQCSNQTIARQTETLRGSYVKLHRCHKAYIYLLSPLKSVSIEKCTGSTFALGPVATCIRVVSCQNITIIAPCRSIMITGSEDVTLYITTPTQPIISSDNTASHEEPPVTFAPYNTFYPDLERHLAEVGLTISPQTDKWKTPICVGNMDEDTLFRTMPPSDFYLFSIPFKFPLEGTDQSVTTEIPGGLPLEYSQAVKSKQRAIERWKRALRDSTMTKEERTSFQFLVEEKFKEWLKETGNQQQLDDLLPPSAKISNSSY</sequence>
<reference evidence="9" key="1">
    <citation type="journal article" date="2002" name="Science">
        <title>The draft genome of Ciona intestinalis: insights into chordate and vertebrate origins.</title>
        <authorList>
            <person name="Dehal P."/>
            <person name="Satou Y."/>
            <person name="Campbell R.K."/>
            <person name="Chapman J."/>
            <person name="Degnan B."/>
            <person name="De Tomaso A."/>
            <person name="Davidson B."/>
            <person name="Di Gregorio A."/>
            <person name="Gelpke M."/>
            <person name="Goodstein D.M."/>
            <person name="Harafuji N."/>
            <person name="Hastings K.E."/>
            <person name="Ho I."/>
            <person name="Hotta K."/>
            <person name="Huang W."/>
            <person name="Kawashima T."/>
            <person name="Lemaire P."/>
            <person name="Martinez D."/>
            <person name="Meinertzhagen I.A."/>
            <person name="Necula S."/>
            <person name="Nonaka M."/>
            <person name="Putnam N."/>
            <person name="Rash S."/>
            <person name="Saiga H."/>
            <person name="Satake M."/>
            <person name="Terry A."/>
            <person name="Yamada L."/>
            <person name="Wang H.G."/>
            <person name="Awazu S."/>
            <person name="Azumi K."/>
            <person name="Boore J."/>
            <person name="Branno M."/>
            <person name="Chin-Bow S."/>
            <person name="DeSantis R."/>
            <person name="Doyle S."/>
            <person name="Francino P."/>
            <person name="Keys D.N."/>
            <person name="Haga S."/>
            <person name="Hayashi H."/>
            <person name="Hino K."/>
            <person name="Imai K.S."/>
            <person name="Inaba K."/>
            <person name="Kano S."/>
            <person name="Kobayashi K."/>
            <person name="Kobayashi M."/>
            <person name="Lee B.I."/>
            <person name="Makabe K.W."/>
            <person name="Manohar C."/>
            <person name="Matassi G."/>
            <person name="Medina M."/>
            <person name="Mochizuki Y."/>
            <person name="Mount S."/>
            <person name="Morishita T."/>
            <person name="Miura S."/>
            <person name="Nakayama A."/>
            <person name="Nishizaka S."/>
            <person name="Nomoto H."/>
            <person name="Ohta F."/>
            <person name="Oishi K."/>
            <person name="Rigoutsos I."/>
            <person name="Sano M."/>
            <person name="Sasaki A."/>
            <person name="Sasakura Y."/>
            <person name="Shoguchi E."/>
            <person name="Shin-i T."/>
            <person name="Spagnuolo A."/>
            <person name="Stainier D."/>
            <person name="Suzuki M.M."/>
            <person name="Tassy O."/>
            <person name="Takatori N."/>
            <person name="Tokuoka M."/>
            <person name="Yagi K."/>
            <person name="Yoshizaki F."/>
            <person name="Wada S."/>
            <person name="Zhang C."/>
            <person name="Hyatt P.D."/>
            <person name="Larimer F."/>
            <person name="Detter C."/>
            <person name="Doggett N."/>
            <person name="Glavina T."/>
            <person name="Hawkins T."/>
            <person name="Richardson P."/>
            <person name="Lucas S."/>
            <person name="Kohara Y."/>
            <person name="Levine M."/>
            <person name="Satoh N."/>
            <person name="Rokhsar D.S."/>
        </authorList>
    </citation>
    <scope>NUCLEOTIDE SEQUENCE [LARGE SCALE GENOMIC DNA]</scope>
</reference>
<dbReference type="Proteomes" id="UP000008144">
    <property type="component" value="Chromosome 7"/>
</dbReference>
<dbReference type="Pfam" id="PF07986">
    <property type="entry name" value="TBCC"/>
    <property type="match status" value="1"/>
</dbReference>
<evidence type="ECO:0000259" key="7">
    <source>
        <dbReference type="PROSITE" id="PS51329"/>
    </source>
</evidence>
<keyword evidence="9" id="KW-1185">Reference proteome</keyword>
<dbReference type="GO" id="GO:0051661">
    <property type="term" value="P:maintenance of centrosome location"/>
    <property type="evidence" value="ECO:0000318"/>
    <property type="project" value="GO_Central"/>
</dbReference>
<dbReference type="Gene3D" id="2.160.20.70">
    <property type="match status" value="1"/>
</dbReference>
<keyword evidence="6" id="KW-0206">Cytoskeleton</keyword>
<dbReference type="SUPFAM" id="SSF69340">
    <property type="entry name" value="C-terminal domain of adenylylcyclase associated protein"/>
    <property type="match status" value="1"/>
</dbReference>
<accession>F6TLP7</accession>
<dbReference type="EMBL" id="EAAA01002511">
    <property type="status" value="NOT_ANNOTATED_CDS"/>
    <property type="molecule type" value="Genomic_DNA"/>
</dbReference>
<reference evidence="8" key="3">
    <citation type="submission" date="2025-08" db="UniProtKB">
        <authorList>
            <consortium name="Ensembl"/>
        </authorList>
    </citation>
    <scope>IDENTIFICATION</scope>
</reference>